<dbReference type="PANTHER" id="PTHR18957:SF0">
    <property type="entry name" value="CENTLEIN"/>
    <property type="match status" value="1"/>
</dbReference>
<dbReference type="Gene3D" id="1.20.1270.60">
    <property type="entry name" value="Arfaptin homology (AH) domain/BAR domain"/>
    <property type="match status" value="1"/>
</dbReference>
<protein>
    <submittedName>
        <fullName evidence="10">Uncharacterized protein</fullName>
    </submittedName>
</protein>
<dbReference type="FunFam" id="2.30.30.40:FF:000053">
    <property type="entry name" value="endophilin-A1 isoform X2"/>
    <property type="match status" value="1"/>
</dbReference>
<feature type="region of interest" description="Disordered" evidence="7">
    <location>
        <begin position="177"/>
        <end position="206"/>
    </location>
</feature>
<dbReference type="GO" id="GO:0005813">
    <property type="term" value="C:centrosome"/>
    <property type="evidence" value="ECO:0007669"/>
    <property type="project" value="TreeGrafter"/>
</dbReference>
<feature type="region of interest" description="Disordered" evidence="7">
    <location>
        <begin position="580"/>
        <end position="648"/>
    </location>
</feature>
<dbReference type="Proteomes" id="UP000438429">
    <property type="component" value="Unassembled WGS sequence"/>
</dbReference>
<evidence type="ECO:0000259" key="8">
    <source>
        <dbReference type="PROSITE" id="PS50002"/>
    </source>
</evidence>
<dbReference type="SUPFAM" id="SSF50044">
    <property type="entry name" value="SH3-domain"/>
    <property type="match status" value="1"/>
</dbReference>
<dbReference type="InterPro" id="IPR001452">
    <property type="entry name" value="SH3_domain"/>
</dbReference>
<feature type="region of interest" description="Disordered" evidence="7">
    <location>
        <begin position="218"/>
        <end position="282"/>
    </location>
</feature>
<dbReference type="EMBL" id="VEVO01000009">
    <property type="protein sequence ID" value="KAF0037297.1"/>
    <property type="molecule type" value="Genomic_DNA"/>
</dbReference>
<dbReference type="GO" id="GO:0005769">
    <property type="term" value="C:early endosome"/>
    <property type="evidence" value="ECO:0007669"/>
    <property type="project" value="UniProtKB-SubCell"/>
</dbReference>
<evidence type="ECO:0000256" key="7">
    <source>
        <dbReference type="SAM" id="MobiDB-lite"/>
    </source>
</evidence>
<evidence type="ECO:0000259" key="9">
    <source>
        <dbReference type="PROSITE" id="PS51021"/>
    </source>
</evidence>
<dbReference type="InterPro" id="IPR027267">
    <property type="entry name" value="AH/BAR_dom_sf"/>
</dbReference>
<dbReference type="Pfam" id="PF03114">
    <property type="entry name" value="BAR"/>
    <property type="match status" value="1"/>
</dbReference>
<keyword evidence="6" id="KW-0175">Coiled coil</keyword>
<dbReference type="SMART" id="SM00326">
    <property type="entry name" value="SH3"/>
    <property type="match status" value="1"/>
</dbReference>
<feature type="coiled-coil region" evidence="6">
    <location>
        <begin position="436"/>
        <end position="541"/>
    </location>
</feature>
<feature type="domain" description="BAR" evidence="9">
    <location>
        <begin position="1123"/>
        <end position="1354"/>
    </location>
</feature>
<evidence type="ECO:0000256" key="2">
    <source>
        <dbReference type="ARBA" id="ARBA00004412"/>
    </source>
</evidence>
<evidence type="ECO:0000256" key="3">
    <source>
        <dbReference type="ARBA" id="ARBA00022443"/>
    </source>
</evidence>
<dbReference type="InterPro" id="IPR038810">
    <property type="entry name" value="CNTLN"/>
</dbReference>
<dbReference type="PROSITE" id="PS50002">
    <property type="entry name" value="SH3"/>
    <property type="match status" value="1"/>
</dbReference>
<name>A0A6A4SV13_SCOMX</name>
<keyword evidence="4" id="KW-0254">Endocytosis</keyword>
<dbReference type="SUPFAM" id="SSF103657">
    <property type="entry name" value="BAR/IMD domain-like"/>
    <property type="match status" value="1"/>
</dbReference>
<gene>
    <name evidence="10" type="ORF">F2P81_010171</name>
</gene>
<dbReference type="GO" id="GO:0006897">
    <property type="term" value="P:endocytosis"/>
    <property type="evidence" value="ECO:0007669"/>
    <property type="project" value="UniProtKB-KW"/>
</dbReference>
<evidence type="ECO:0000313" key="10">
    <source>
        <dbReference type="EMBL" id="KAF0037297.1"/>
    </source>
</evidence>
<dbReference type="InterPro" id="IPR035824">
    <property type="entry name" value="Endophilin_A_SH3"/>
</dbReference>
<accession>A0A6A4SV13</accession>
<proteinExistence type="predicted"/>
<dbReference type="PANTHER" id="PTHR18957">
    <property type="entry name" value="CENTLEIN"/>
    <property type="match status" value="1"/>
</dbReference>
<evidence type="ECO:0000313" key="11">
    <source>
        <dbReference type="Proteomes" id="UP000438429"/>
    </source>
</evidence>
<dbReference type="InterPro" id="IPR004148">
    <property type="entry name" value="BAR_dom"/>
</dbReference>
<feature type="compositionally biased region" description="Low complexity" evidence="7">
    <location>
        <begin position="177"/>
        <end position="199"/>
    </location>
</feature>
<dbReference type="CDD" id="cd11803">
    <property type="entry name" value="SH3_Endophilin_A"/>
    <property type="match status" value="1"/>
</dbReference>
<evidence type="ECO:0000256" key="5">
    <source>
        <dbReference type="PROSITE-ProRule" id="PRU00192"/>
    </source>
</evidence>
<sequence length="1477" mass="167267">MSSNDDGDDDGARVLVLEEQVKSLSDELMQCQADKEFVWSLWKRLQVANPDLTQAVSLVVEREKHKAEVKDRKVLEILQVKDYKIQELEQKVTGQQQEINNLVPGKTTVDEDSAIIKKELTALREQLVEKNEELKLYKDLSQCYQALVSSEANLRQSHQELSSQLAQKDQHILHLQAQLQQQQQQQHEQIRQQQQQQPQPTTHPSLNRQTNLKALVSEQANAAAQTRSPNSDQNSIQGAEDKTLQSRFTSSVRRQQGAPVQRSRSLSPASSVELGSGRRRGAEQRIQDLEELLQLKMQENEELRRAHDKRRERLCLIQTNYKTVRDQLKEMEKSKGLPGGRMQRAEPWQLRQENSDAVWNELAYLKNLTRKLSTEKASLEEQRDMLRVQAAMDRATVKELHLYLANEHRELLHKVVEERQVKSSTPKKPSVSSERMEQSFKKIEQLEWRVMSLDEETERLREEKEQLHEANKDLALNCRRLQASVDHLRTQEAVREEAAQTQALAQGEQHRKEMMALEARLAASQKEATKLHQQLLKLRQELGIVRAARDFYRNRAAGPGRAGGIASNISSKVKFKTTRLRGPLRQCSHRAVSPNQAISWQGRSPSPTKDEWEDMSVDSDSGEEYSDSLNSVPSGTAARRHHANTKQRIESLQRHIDILQSARKDAVLSAKELRRANEKIAAQLNSLNEKLCSSKQLIQKLTSDLAGVVQQKKVLEMELEQWRQITFPQQTAPPPPPIAPVNAECSCQGRTMPSPANPAPQALEAEVKQLQAKLKSASAEVTRQVAANKALRGQLQEKEEKLCQLQDKTSHTERDVNMKRQLVEDLKTRLKFLQEMEKSYRGQVEELEKKVKTLSEEATNRKALIESLKRRLNVATTEKNQHEASSTKLKEDLEKKEQRIHALQARVGSSEQGLAALEQTANEQMERLTQKSSHALERLQRQLGVAYSQLEQLHSFIKALASEILLDVQEVKQQLMKRRRLRQANAVAVKGGLSAKSMIKAKSIAASILNMSENDLADIMDTDQGTEAHSEGPRDQQWLDQLNYILQQKLCAGKKSGPVAAPEPWNLSLSPLRDALAFEMEIADLQSAVHCYIPSGPNPTVSVSVSSSIILSSLKTYLHKKVSEKVGGAEGTKLDDDFTEMEKRMDVTARAVMDIITKTTEYLQPNPATRAKMSMINSMSRMRGQEKGPGYTQTEAILGESMQKFGRELGEESTFGLALIDAGEAMRELGEVKDALDIEVKQNFIDPLQSLHEKDLKEIQHHLKKMQGRRLDFDYKKKRQGKLAEDELKQALEKFDDSKEIAEQSMFNLLESDIEQVSQLSALVHAQVEYHSRAAEILTQLSSKIDERIRDTSNKPRKEFIPKPRTSLDFSISENHNGGIHSARSPASYLPFLCPGLSSDSPISPTPRPVSPAPMDQPCCRALYDFDPENEGELGFKEGDIITLTNKIDDNWYEGMLHGNSGFFPINYVDILVPLPH</sequence>
<feature type="coiled-coil region" evidence="6">
    <location>
        <begin position="816"/>
        <end position="942"/>
    </location>
</feature>
<dbReference type="PRINTS" id="PR00452">
    <property type="entry name" value="SH3DOMAIN"/>
</dbReference>
<organism evidence="10 11">
    <name type="scientific">Scophthalmus maximus</name>
    <name type="common">Turbot</name>
    <name type="synonym">Psetta maxima</name>
    <dbReference type="NCBI Taxonomy" id="52904"/>
    <lineage>
        <taxon>Eukaryota</taxon>
        <taxon>Metazoa</taxon>
        <taxon>Chordata</taxon>
        <taxon>Craniata</taxon>
        <taxon>Vertebrata</taxon>
        <taxon>Euteleostomi</taxon>
        <taxon>Actinopterygii</taxon>
        <taxon>Neopterygii</taxon>
        <taxon>Teleostei</taxon>
        <taxon>Neoteleostei</taxon>
        <taxon>Acanthomorphata</taxon>
        <taxon>Carangaria</taxon>
        <taxon>Pleuronectiformes</taxon>
        <taxon>Pleuronectoidei</taxon>
        <taxon>Scophthalmidae</taxon>
        <taxon>Scophthalmus</taxon>
    </lineage>
</organism>
<dbReference type="Pfam" id="PF00018">
    <property type="entry name" value="SH3_1"/>
    <property type="match status" value="1"/>
</dbReference>
<dbReference type="PROSITE" id="PS51021">
    <property type="entry name" value="BAR"/>
    <property type="match status" value="1"/>
</dbReference>
<feature type="compositionally biased region" description="Polar residues" evidence="7">
    <location>
        <begin position="218"/>
        <end position="237"/>
    </location>
</feature>
<dbReference type="GO" id="GO:0005814">
    <property type="term" value="C:centriole"/>
    <property type="evidence" value="ECO:0007669"/>
    <property type="project" value="TreeGrafter"/>
</dbReference>
<evidence type="ECO:0000256" key="6">
    <source>
        <dbReference type="SAM" id="Coils"/>
    </source>
</evidence>
<feature type="coiled-coil region" evidence="6">
    <location>
        <begin position="760"/>
        <end position="787"/>
    </location>
</feature>
<comment type="subcellular location">
    <subcellularLocation>
        <location evidence="2">Early endosome</location>
    </subcellularLocation>
    <subcellularLocation>
        <location evidence="1">Membrane</location>
        <topology evidence="1">Peripheral membrane protein</topology>
    </subcellularLocation>
</comment>
<feature type="coiled-coil region" evidence="6">
    <location>
        <begin position="113"/>
        <end position="140"/>
    </location>
</feature>
<evidence type="ECO:0000256" key="1">
    <source>
        <dbReference type="ARBA" id="ARBA00004170"/>
    </source>
</evidence>
<dbReference type="Gene3D" id="2.30.30.40">
    <property type="entry name" value="SH3 Domains"/>
    <property type="match status" value="1"/>
</dbReference>
<keyword evidence="3 5" id="KW-0728">SH3 domain</keyword>
<reference evidence="10 11" key="1">
    <citation type="submission" date="2019-06" db="EMBL/GenBank/DDBJ databases">
        <title>Draft genomes of female and male turbot (Scophthalmus maximus).</title>
        <authorList>
            <person name="Xu H."/>
            <person name="Xu X.-W."/>
            <person name="Shao C."/>
            <person name="Chen S."/>
        </authorList>
    </citation>
    <scope>NUCLEOTIDE SEQUENCE [LARGE SCALE GENOMIC DNA]</scope>
    <source>
        <strain evidence="10">Ysfricsl-2016a</strain>
        <tissue evidence="10">Blood</tissue>
    </source>
</reference>
<dbReference type="GO" id="GO:0016020">
    <property type="term" value="C:membrane"/>
    <property type="evidence" value="ECO:0007669"/>
    <property type="project" value="UniProtKB-SubCell"/>
</dbReference>
<evidence type="ECO:0000256" key="4">
    <source>
        <dbReference type="ARBA" id="ARBA00022583"/>
    </source>
</evidence>
<feature type="compositionally biased region" description="Acidic residues" evidence="7">
    <location>
        <begin position="611"/>
        <end position="626"/>
    </location>
</feature>
<feature type="compositionally biased region" description="Polar residues" evidence="7">
    <location>
        <begin position="593"/>
        <end position="607"/>
    </location>
</feature>
<feature type="coiled-coil region" evidence="6">
    <location>
        <begin position="362"/>
        <end position="389"/>
    </location>
</feature>
<feature type="domain" description="SH3" evidence="8">
    <location>
        <begin position="1415"/>
        <end position="1474"/>
    </location>
</feature>
<dbReference type="SMART" id="SM00721">
    <property type="entry name" value="BAR"/>
    <property type="match status" value="1"/>
</dbReference>
<dbReference type="InterPro" id="IPR036028">
    <property type="entry name" value="SH3-like_dom_sf"/>
</dbReference>
<dbReference type="GO" id="GO:0010457">
    <property type="term" value="P:centriole-centriole cohesion"/>
    <property type="evidence" value="ECO:0007669"/>
    <property type="project" value="TreeGrafter"/>
</dbReference>
<feature type="compositionally biased region" description="Polar residues" evidence="7">
    <location>
        <begin position="245"/>
        <end position="254"/>
    </location>
</feature>
<comment type="caution">
    <text evidence="10">The sequence shown here is derived from an EMBL/GenBank/DDBJ whole genome shotgun (WGS) entry which is preliminary data.</text>
</comment>